<sequence length="367" mass="41983">MTDTVDVYFNYGGEWVISPEILYNKRLVHMWNRFDPDMLSYKDLCEEFTKELGFTEVKQLLVVGPSGRFYIIDGDDGIKALQCLVIGSIYRFKIINLFVVDELDSTVHTQSILHHTETFLVDVEAVSKNEHVTGDYDFDVDAPSDVEYDFEGLEVISKQRRRVVSDRLENFKELDKGMTFKDIVEARKGLLDDVSIVLPDTHHMYCARHIEANWLKKWRSGEMRRLIWWCGWSTYKEEFKDQLLKLGGMSEDAARDLINYPPKACETFVETEVGTQQSQQSVFNTQAGTQEFSSYGPDVGDDEDPTIRSTVISEIDTRLAMRKVQMNPTGTRRIQFTGDETGAATPMNLPYSPTKATWNGKPAITSS</sequence>
<proteinExistence type="predicted"/>
<evidence type="ECO:0000256" key="1">
    <source>
        <dbReference type="SAM" id="MobiDB-lite"/>
    </source>
</evidence>
<name>A0A1J6IXW0_NICAT</name>
<comment type="caution">
    <text evidence="2">The sequence shown here is derived from an EMBL/GenBank/DDBJ whole genome shotgun (WGS) entry which is preliminary data.</text>
</comment>
<gene>
    <name evidence="2" type="ORF">A4A49_14083</name>
</gene>
<accession>A0A1J6IXW0</accession>
<evidence type="ECO:0000313" key="2">
    <source>
        <dbReference type="EMBL" id="OIT03611.1"/>
    </source>
</evidence>
<dbReference type="OMA" id="THHMYCA"/>
<organism evidence="2 3">
    <name type="scientific">Nicotiana attenuata</name>
    <name type="common">Coyote tobacco</name>
    <dbReference type="NCBI Taxonomy" id="49451"/>
    <lineage>
        <taxon>Eukaryota</taxon>
        <taxon>Viridiplantae</taxon>
        <taxon>Streptophyta</taxon>
        <taxon>Embryophyta</taxon>
        <taxon>Tracheophyta</taxon>
        <taxon>Spermatophyta</taxon>
        <taxon>Magnoliopsida</taxon>
        <taxon>eudicotyledons</taxon>
        <taxon>Gunneridae</taxon>
        <taxon>Pentapetalae</taxon>
        <taxon>asterids</taxon>
        <taxon>lamiids</taxon>
        <taxon>Solanales</taxon>
        <taxon>Solanaceae</taxon>
        <taxon>Nicotianoideae</taxon>
        <taxon>Nicotianeae</taxon>
        <taxon>Nicotiana</taxon>
    </lineage>
</organism>
<dbReference type="EMBL" id="MJEQ01037187">
    <property type="protein sequence ID" value="OIT03611.1"/>
    <property type="molecule type" value="Genomic_DNA"/>
</dbReference>
<dbReference type="Proteomes" id="UP000187609">
    <property type="component" value="Unassembled WGS sequence"/>
</dbReference>
<dbReference type="Gramene" id="OIT03611">
    <property type="protein sequence ID" value="OIT03611"/>
    <property type="gene ID" value="A4A49_14083"/>
</dbReference>
<feature type="region of interest" description="Disordered" evidence="1">
    <location>
        <begin position="333"/>
        <end position="367"/>
    </location>
</feature>
<reference evidence="2" key="1">
    <citation type="submission" date="2016-11" db="EMBL/GenBank/DDBJ databases">
        <title>The genome of Nicotiana attenuata.</title>
        <authorList>
            <person name="Xu S."/>
            <person name="Brockmoeller T."/>
            <person name="Gaquerel E."/>
            <person name="Navarro A."/>
            <person name="Kuhl H."/>
            <person name="Gase K."/>
            <person name="Ling Z."/>
            <person name="Zhou W."/>
            <person name="Kreitzer C."/>
            <person name="Stanke M."/>
            <person name="Tang H."/>
            <person name="Lyons E."/>
            <person name="Pandey P."/>
            <person name="Pandey S.P."/>
            <person name="Timmermann B."/>
            <person name="Baldwin I.T."/>
        </authorList>
    </citation>
    <scope>NUCLEOTIDE SEQUENCE [LARGE SCALE GENOMIC DNA]</scope>
    <source>
        <strain evidence="2">UT</strain>
    </source>
</reference>
<dbReference type="PANTHER" id="PTHR31973:SF189">
    <property type="entry name" value="TRANSPOSASE, MUDR, PLANT, MULE TRANSPOSASE DOMAIN PROTEIN-RELATED"/>
    <property type="match status" value="1"/>
</dbReference>
<protein>
    <submittedName>
        <fullName evidence="2">Uncharacterized protein</fullName>
    </submittedName>
</protein>
<dbReference type="PANTHER" id="PTHR31973">
    <property type="entry name" value="POLYPROTEIN, PUTATIVE-RELATED"/>
    <property type="match status" value="1"/>
</dbReference>
<keyword evidence="3" id="KW-1185">Reference proteome</keyword>
<evidence type="ECO:0000313" key="3">
    <source>
        <dbReference type="Proteomes" id="UP000187609"/>
    </source>
</evidence>
<dbReference type="AlphaFoldDB" id="A0A1J6IXW0"/>